<protein>
    <recommendedName>
        <fullName evidence="4">Alpha/beta hydrolase fold-3 domain-containing protein</fullName>
    </recommendedName>
</protein>
<reference evidence="6" key="1">
    <citation type="journal article" date="2019" name="Int. J. Syst. Evol. Microbiol.">
        <title>The Global Catalogue of Microorganisms (GCM) 10K type strain sequencing project: providing services to taxonomists for standard genome sequencing and annotation.</title>
        <authorList>
            <consortium name="The Broad Institute Genomics Platform"/>
            <consortium name="The Broad Institute Genome Sequencing Center for Infectious Disease"/>
            <person name="Wu L."/>
            <person name="Ma J."/>
        </authorList>
    </citation>
    <scope>NUCLEOTIDE SEQUENCE [LARGE SCALE GENOMIC DNA]</scope>
    <source>
        <strain evidence="6">JCM 18303</strain>
    </source>
</reference>
<dbReference type="PROSITE" id="PS01173">
    <property type="entry name" value="LIPASE_GDXG_HIS"/>
    <property type="match status" value="1"/>
</dbReference>
<feature type="region of interest" description="Disordered" evidence="3">
    <location>
        <begin position="1"/>
        <end position="21"/>
    </location>
</feature>
<dbReference type="Gene3D" id="3.40.50.1820">
    <property type="entry name" value="alpha/beta hydrolase"/>
    <property type="match status" value="1"/>
</dbReference>
<dbReference type="PANTHER" id="PTHR48081">
    <property type="entry name" value="AB HYDROLASE SUPERFAMILY PROTEIN C4A8.06C"/>
    <property type="match status" value="1"/>
</dbReference>
<sequence length="324" mass="34410">MSEPSHIAYEHAARPLSSRGKMGPVSETFGVPPALWEYQTTFRMPAGAAATELLKGFDEHMNADPPPVGAAHPGVPLREVAGWRLSADVTVPAGEPPFPVLVYLHGGGWSMGSPWTHRRLAAELTGLGLVVVSVDYRRAPKHPFPAAVDDVAFAVDWARENAATYGGDPGQLVIGGDSAGANLAASVLATGDSGVRAALLCYGVFDYHRMQAGMARLLGRPDPVSGRYLRPEEFDSLRGDPRLSPEVAADRFPPTLVTVGELDPLLPESEALAARLAAASVPHRLHVVPGAPHGYLQLPTHPSRAEGIAVIADFLQEQGIKTER</sequence>
<dbReference type="Proteomes" id="UP001428817">
    <property type="component" value="Unassembled WGS sequence"/>
</dbReference>
<proteinExistence type="inferred from homology"/>
<evidence type="ECO:0000256" key="3">
    <source>
        <dbReference type="SAM" id="MobiDB-lite"/>
    </source>
</evidence>
<keyword evidence="6" id="KW-1185">Reference proteome</keyword>
<feature type="domain" description="Alpha/beta hydrolase fold-3" evidence="4">
    <location>
        <begin position="101"/>
        <end position="296"/>
    </location>
</feature>
<dbReference type="EMBL" id="BAABJP010000062">
    <property type="protein sequence ID" value="GAA5174852.1"/>
    <property type="molecule type" value="Genomic_DNA"/>
</dbReference>
<dbReference type="InterPro" id="IPR013094">
    <property type="entry name" value="AB_hydrolase_3"/>
</dbReference>
<comment type="similarity">
    <text evidence="1">Belongs to the 'GDXG' lipolytic enzyme family.</text>
</comment>
<gene>
    <name evidence="5" type="ORF">GCM10023321_79640</name>
</gene>
<evidence type="ECO:0000259" key="4">
    <source>
        <dbReference type="Pfam" id="PF07859"/>
    </source>
</evidence>
<evidence type="ECO:0000256" key="1">
    <source>
        <dbReference type="ARBA" id="ARBA00010515"/>
    </source>
</evidence>
<organism evidence="5 6">
    <name type="scientific">Pseudonocardia eucalypti</name>
    <dbReference type="NCBI Taxonomy" id="648755"/>
    <lineage>
        <taxon>Bacteria</taxon>
        <taxon>Bacillati</taxon>
        <taxon>Actinomycetota</taxon>
        <taxon>Actinomycetes</taxon>
        <taxon>Pseudonocardiales</taxon>
        <taxon>Pseudonocardiaceae</taxon>
        <taxon>Pseudonocardia</taxon>
    </lineage>
</organism>
<name>A0ABP9RC01_9PSEU</name>
<evidence type="ECO:0000256" key="2">
    <source>
        <dbReference type="ARBA" id="ARBA00022801"/>
    </source>
</evidence>
<accession>A0ABP9RC01</accession>
<evidence type="ECO:0000313" key="6">
    <source>
        <dbReference type="Proteomes" id="UP001428817"/>
    </source>
</evidence>
<comment type="caution">
    <text evidence="5">The sequence shown here is derived from an EMBL/GenBank/DDBJ whole genome shotgun (WGS) entry which is preliminary data.</text>
</comment>
<keyword evidence="2" id="KW-0378">Hydrolase</keyword>
<dbReference type="InterPro" id="IPR002168">
    <property type="entry name" value="Lipase_GDXG_HIS_AS"/>
</dbReference>
<dbReference type="SUPFAM" id="SSF53474">
    <property type="entry name" value="alpha/beta-Hydrolases"/>
    <property type="match status" value="1"/>
</dbReference>
<dbReference type="InterPro" id="IPR050300">
    <property type="entry name" value="GDXG_lipolytic_enzyme"/>
</dbReference>
<dbReference type="Pfam" id="PF07859">
    <property type="entry name" value="Abhydrolase_3"/>
    <property type="match status" value="1"/>
</dbReference>
<dbReference type="InterPro" id="IPR029058">
    <property type="entry name" value="AB_hydrolase_fold"/>
</dbReference>
<evidence type="ECO:0000313" key="5">
    <source>
        <dbReference type="EMBL" id="GAA5174852.1"/>
    </source>
</evidence>